<proteinExistence type="predicted"/>
<evidence type="ECO:0000313" key="2">
    <source>
        <dbReference type="Proteomes" id="UP000472580"/>
    </source>
</evidence>
<dbReference type="RefSeq" id="WP_202074581.1">
    <property type="nucleotide sequence ID" value="NZ_WSRP01000020.1"/>
</dbReference>
<name>A0A6L6YJS8_9BURK</name>
<sequence length="320" mass="35693">MNSKNLKKIPEQNNRPGIAQRYCLIKSKSAAAPMIAKEIEPSKLTTKSALTDNSLNTIRSRSSRVVLSVGTTNLLINQGLFPHRQVRVESRVFLPSRNLEVLISGGAYASERSNSNKEIAGNSTRLLQRKMPEQNNRPGIAQRYCLIKSNSAAAPMIAKEIEPSKLTTKSALTDNSLNTIRSRSSRVVSRARTTNLLINQGLFPHRPVWFESRVFLPSRNLEVLISGGAYASERSNSNKEIAGNSTFGSTVISSWTVAVLRGQNKHPYRLSFLKRNPRRESFTGNDPICFKQARKSLEDRQVPIILLCDSIRFQEAICLV</sequence>
<keyword evidence="2" id="KW-1185">Reference proteome</keyword>
<comment type="caution">
    <text evidence="1">The sequence shown here is derived from an EMBL/GenBank/DDBJ whole genome shotgun (WGS) entry which is preliminary data.</text>
</comment>
<dbReference type="EMBL" id="WSRP01000020">
    <property type="protein sequence ID" value="MVX57009.1"/>
    <property type="molecule type" value="Genomic_DNA"/>
</dbReference>
<organism evidence="1 2">
    <name type="scientific">Parasutterella muris</name>
    <dbReference type="NCBI Taxonomy" id="2565572"/>
    <lineage>
        <taxon>Bacteria</taxon>
        <taxon>Pseudomonadati</taxon>
        <taxon>Pseudomonadota</taxon>
        <taxon>Betaproteobacteria</taxon>
        <taxon>Burkholderiales</taxon>
        <taxon>Sutterellaceae</taxon>
        <taxon>Parasutterella</taxon>
    </lineage>
</organism>
<gene>
    <name evidence="1" type="ORF">E5987_07275</name>
</gene>
<reference evidence="1 2" key="1">
    <citation type="submission" date="2019-12" db="EMBL/GenBank/DDBJ databases">
        <title>Microbes associate with the intestines of laboratory mice.</title>
        <authorList>
            <person name="Navarre W."/>
            <person name="Wong E."/>
        </authorList>
    </citation>
    <scope>NUCLEOTIDE SEQUENCE [LARGE SCALE GENOMIC DNA]</scope>
    <source>
        <strain evidence="1 2">NM82_D38</strain>
    </source>
</reference>
<evidence type="ECO:0000313" key="1">
    <source>
        <dbReference type="EMBL" id="MVX57009.1"/>
    </source>
</evidence>
<protein>
    <submittedName>
        <fullName evidence="1">Uncharacterized protein</fullName>
    </submittedName>
</protein>
<accession>A0A6L6YJS8</accession>
<dbReference type="AlphaFoldDB" id="A0A6L6YJS8"/>
<dbReference type="Proteomes" id="UP000472580">
    <property type="component" value="Unassembled WGS sequence"/>
</dbReference>